<gene>
    <name evidence="3" type="ORF">A6E74_00425</name>
    <name evidence="2" type="ORF">ETH01_08130</name>
</gene>
<feature type="transmembrane region" description="Helical" evidence="1">
    <location>
        <begin position="12"/>
        <end position="34"/>
    </location>
</feature>
<dbReference type="RefSeq" id="WP_067480430.1">
    <property type="nucleotide sequence ID" value="NZ_BJUG01000003.1"/>
</dbReference>
<organism evidence="3 4">
    <name type="scientific">Enterococcus thailandicus</name>
    <dbReference type="NCBI Taxonomy" id="417368"/>
    <lineage>
        <taxon>Bacteria</taxon>
        <taxon>Bacillati</taxon>
        <taxon>Bacillota</taxon>
        <taxon>Bacilli</taxon>
        <taxon>Lactobacillales</taxon>
        <taxon>Enterococcaceae</taxon>
        <taxon>Enterococcus</taxon>
    </lineage>
</organism>
<dbReference type="EMBL" id="BJUG01000003">
    <property type="protein sequence ID" value="GEK36526.1"/>
    <property type="molecule type" value="Genomic_DNA"/>
</dbReference>
<keyword evidence="1" id="KW-0472">Membrane</keyword>
<dbReference type="Pfam" id="PF12459">
    <property type="entry name" value="DltX"/>
    <property type="match status" value="1"/>
</dbReference>
<sequence>MKKWWAQPQVNYWGKFFIRTLFYSLIFLALIYLYHYKNIQGGSFIYNEF</sequence>
<evidence type="ECO:0000256" key="1">
    <source>
        <dbReference type="SAM" id="Phobius"/>
    </source>
</evidence>
<protein>
    <submittedName>
        <fullName evidence="2">D-Ala-teichoic acid biosynthesis protein</fullName>
    </submittedName>
    <submittedName>
        <fullName evidence="3">D-alanyl-lipoteichoic acid biosynthesis protein</fullName>
    </submittedName>
</protein>
<dbReference type="KEGG" id="eth:CK496_08945"/>
<evidence type="ECO:0000313" key="4">
    <source>
        <dbReference type="Proteomes" id="UP000078516"/>
    </source>
</evidence>
<evidence type="ECO:0000313" key="2">
    <source>
        <dbReference type="EMBL" id="GEK36526.1"/>
    </source>
</evidence>
<proteinExistence type="predicted"/>
<evidence type="ECO:0000313" key="5">
    <source>
        <dbReference type="Proteomes" id="UP000321361"/>
    </source>
</evidence>
<evidence type="ECO:0000313" key="3">
    <source>
        <dbReference type="EMBL" id="OAQ56874.1"/>
    </source>
</evidence>
<accession>A0A179EUJ9</accession>
<comment type="caution">
    <text evidence="3">The sequence shown here is derived from an EMBL/GenBank/DDBJ whole genome shotgun (WGS) entry which is preliminary data.</text>
</comment>
<keyword evidence="4" id="KW-1185">Reference proteome</keyword>
<dbReference type="Proteomes" id="UP000321361">
    <property type="component" value="Unassembled WGS sequence"/>
</dbReference>
<reference evidence="2 5" key="2">
    <citation type="submission" date="2019-07" db="EMBL/GenBank/DDBJ databases">
        <title>Whole genome shotgun sequence of Enterococcus thailandicus NBRC 101867.</title>
        <authorList>
            <person name="Hosoyama A."/>
            <person name="Uohara A."/>
            <person name="Ohji S."/>
            <person name="Ichikawa N."/>
        </authorList>
    </citation>
    <scope>NUCLEOTIDE SEQUENCE [LARGE SCALE GENOMIC DNA]</scope>
    <source>
        <strain evidence="2 5">NBRC 101867</strain>
    </source>
</reference>
<dbReference type="GeneID" id="77487768"/>
<dbReference type="Proteomes" id="UP000078516">
    <property type="component" value="Unassembled WGS sequence"/>
</dbReference>
<name>A0A179EUJ9_ENTTH</name>
<dbReference type="EMBL" id="LWMN01000001">
    <property type="protein sequence ID" value="OAQ56874.1"/>
    <property type="molecule type" value="Genomic_DNA"/>
</dbReference>
<dbReference type="AlphaFoldDB" id="A0A179EUJ9"/>
<dbReference type="OrthoDB" id="2243021at2"/>
<keyword evidence="1" id="KW-1133">Transmembrane helix</keyword>
<dbReference type="InterPro" id="IPR021008">
    <property type="entry name" value="DltX"/>
</dbReference>
<reference evidence="3 4" key="1">
    <citation type="submission" date="2016-04" db="EMBL/GenBank/DDBJ databases">
        <title>Draft genome of an Enterococcus thailandicus strain isolated from bovine feces.</title>
        <authorList>
            <person name="Beukers A.G."/>
            <person name="Zaheer R."/>
            <person name="Goji N."/>
            <person name="Cook S.R."/>
            <person name="Amoako K."/>
            <person name="Chaves A.V."/>
            <person name="Ward M.P."/>
            <person name="Mcallister T.A."/>
        </authorList>
    </citation>
    <scope>NUCLEOTIDE SEQUENCE [LARGE SCALE GENOMIC DNA]</scope>
    <source>
        <strain evidence="3 4">F0711D 46</strain>
    </source>
</reference>
<keyword evidence="1" id="KW-0812">Transmembrane</keyword>